<feature type="transmembrane region" description="Helical" evidence="1">
    <location>
        <begin position="30"/>
        <end position="51"/>
    </location>
</feature>
<dbReference type="OrthoDB" id="328788at2"/>
<comment type="caution">
    <text evidence="2">The sequence shown here is derived from an EMBL/GenBank/DDBJ whole genome shotgun (WGS) entry which is preliminary data.</text>
</comment>
<accession>A0A4R9FSU6</accession>
<dbReference type="Proteomes" id="UP000297453">
    <property type="component" value="Unassembled WGS sequence"/>
</dbReference>
<keyword evidence="1" id="KW-0812">Transmembrane</keyword>
<protein>
    <submittedName>
        <fullName evidence="2">Uncharacterized protein</fullName>
    </submittedName>
</protein>
<keyword evidence="1" id="KW-0472">Membrane</keyword>
<gene>
    <name evidence="2" type="ORF">EHO59_11410</name>
</gene>
<name>A0A4R9FSU6_9LEPT</name>
<dbReference type="EMBL" id="RQEP01000016">
    <property type="protein sequence ID" value="TGK01724.1"/>
    <property type="molecule type" value="Genomic_DNA"/>
</dbReference>
<reference evidence="2" key="1">
    <citation type="journal article" date="2019" name="PLoS Negl. Trop. Dis.">
        <title>Revisiting the worldwide diversity of Leptospira species in the environment.</title>
        <authorList>
            <person name="Vincent A.T."/>
            <person name="Schiettekatte O."/>
            <person name="Bourhy P."/>
            <person name="Veyrier F.J."/>
            <person name="Picardeau M."/>
        </authorList>
    </citation>
    <scope>NUCLEOTIDE SEQUENCE [LARGE SCALE GENOMIC DNA]</scope>
    <source>
        <strain evidence="2">SSS9</strain>
    </source>
</reference>
<evidence type="ECO:0000313" key="2">
    <source>
        <dbReference type="EMBL" id="TGK01724.1"/>
    </source>
</evidence>
<organism evidence="2 3">
    <name type="scientific">Leptospira semungkisensis</name>
    <dbReference type="NCBI Taxonomy" id="2484985"/>
    <lineage>
        <taxon>Bacteria</taxon>
        <taxon>Pseudomonadati</taxon>
        <taxon>Spirochaetota</taxon>
        <taxon>Spirochaetia</taxon>
        <taxon>Leptospirales</taxon>
        <taxon>Leptospiraceae</taxon>
        <taxon>Leptospira</taxon>
    </lineage>
</organism>
<keyword evidence="1" id="KW-1133">Transmembrane helix</keyword>
<feature type="transmembrane region" description="Helical" evidence="1">
    <location>
        <begin position="81"/>
        <end position="96"/>
    </location>
</feature>
<feature type="transmembrane region" description="Helical" evidence="1">
    <location>
        <begin position="108"/>
        <end position="128"/>
    </location>
</feature>
<evidence type="ECO:0000313" key="3">
    <source>
        <dbReference type="Proteomes" id="UP000297453"/>
    </source>
</evidence>
<dbReference type="AlphaFoldDB" id="A0A4R9FSU6"/>
<feature type="transmembrane region" description="Helical" evidence="1">
    <location>
        <begin position="58"/>
        <end position="75"/>
    </location>
</feature>
<sequence length="139" mass="16130">MLLFYSYGIPLVERRLSTAQSLDLRTWYSMHTSLLLLTLFSFLNGLIFLWIESVVRRRILMLLLCLATLAVTFFTADSTRVFANLFYPAWISVFLVRARLGFEKKEKFLLGTLLALGLLLTISMDLFYKWGSKIIYLKG</sequence>
<keyword evidence="3" id="KW-1185">Reference proteome</keyword>
<proteinExistence type="predicted"/>
<evidence type="ECO:0000256" key="1">
    <source>
        <dbReference type="SAM" id="Phobius"/>
    </source>
</evidence>